<keyword evidence="2" id="KW-1185">Reference proteome</keyword>
<evidence type="ECO:0000313" key="1">
    <source>
        <dbReference type="EMBL" id="MEK8048182.1"/>
    </source>
</evidence>
<gene>
    <name evidence="1" type="ORF">AACH00_17655</name>
</gene>
<dbReference type="Proteomes" id="UP001379945">
    <property type="component" value="Unassembled WGS sequence"/>
</dbReference>
<protein>
    <submittedName>
        <fullName evidence="1">Uncharacterized protein</fullName>
    </submittedName>
</protein>
<evidence type="ECO:0000313" key="2">
    <source>
        <dbReference type="Proteomes" id="UP001379945"/>
    </source>
</evidence>
<reference evidence="1 2" key="1">
    <citation type="submission" date="2024-04" db="EMBL/GenBank/DDBJ databases">
        <title>Novel species of the genus Ideonella isolated from streams.</title>
        <authorList>
            <person name="Lu H."/>
        </authorList>
    </citation>
    <scope>NUCLEOTIDE SEQUENCE [LARGE SCALE GENOMIC DNA]</scope>
    <source>
        <strain evidence="1 2">LYT19W</strain>
    </source>
</reference>
<name>A0ABU9CC65_9BURK</name>
<accession>A0ABU9CC65</accession>
<dbReference type="EMBL" id="JBBUTI010000014">
    <property type="protein sequence ID" value="MEK8048182.1"/>
    <property type="molecule type" value="Genomic_DNA"/>
</dbReference>
<sequence>MFRRIVYRRLLSDLSQRALCEAEMHQRSGLSNADVRALIHFLSAEELLEVTERPEVISRWRLPALLPTWLRRA</sequence>
<organism evidence="1 2">
    <name type="scientific">Ideonella margarita</name>
    <dbReference type="NCBI Taxonomy" id="2984191"/>
    <lineage>
        <taxon>Bacteria</taxon>
        <taxon>Pseudomonadati</taxon>
        <taxon>Pseudomonadota</taxon>
        <taxon>Betaproteobacteria</taxon>
        <taxon>Burkholderiales</taxon>
        <taxon>Sphaerotilaceae</taxon>
        <taxon>Ideonella</taxon>
    </lineage>
</organism>
<dbReference type="RefSeq" id="WP_341400492.1">
    <property type="nucleotide sequence ID" value="NZ_JBBUTI010000014.1"/>
</dbReference>
<comment type="caution">
    <text evidence="1">The sequence shown here is derived from an EMBL/GenBank/DDBJ whole genome shotgun (WGS) entry which is preliminary data.</text>
</comment>
<proteinExistence type="predicted"/>